<proteinExistence type="predicted"/>
<dbReference type="InterPro" id="IPR006944">
    <property type="entry name" value="Phage/GTA_portal"/>
</dbReference>
<dbReference type="NCBIfam" id="TIGR01537">
    <property type="entry name" value="portal_HK97"/>
    <property type="match status" value="1"/>
</dbReference>
<dbReference type="RefSeq" id="WP_087017947.1">
    <property type="nucleotide sequence ID" value="NZ_NHOC01000003.1"/>
</dbReference>
<sequence>MGFLKWLGLGRPRDAPPVQDNVRDSSGTFLFGTANSGERVDEKSALQISTVYACVRLLAETIASLPLHLYCYIDDGKEKATDHPLYKLLYRQSNPEMTSFVFRETMMTHLLLWGNAYAQIIRDGRNNILGLYPLLPENVEVDRNENGELYYIYHAYTDDVPGERDKDIYFRRDEIFHIPGLGFNGLVGFSPIAMMKNSLGTTLAVEKYGASFFKNGAQPSGVLEHPGVLKDPAKIRENWSAVYGGANNAHRVAVLEEGLQYKPISLPPEDSQFLSTREFGVEEICRMFRVPPHLVQSLKHATFSNIEHQAIDFVQHSITPWAVRFEQAIIKDLLLETEQDSYFPKFNLDGLLRGDYQSRMNGYATGFSNGFLSPNDIRRLENMDPIPDEMGGNFYMVNGSYVQLKDAGIYAKNGQSNTEERNS</sequence>
<dbReference type="InterPro" id="IPR006427">
    <property type="entry name" value="Portal_HK97"/>
</dbReference>
<evidence type="ECO:0000313" key="2">
    <source>
        <dbReference type="Proteomes" id="UP000194903"/>
    </source>
</evidence>
<organism evidence="1 2">
    <name type="scientific">Butyricicoccus porcorum</name>
    <dbReference type="NCBI Taxonomy" id="1945634"/>
    <lineage>
        <taxon>Bacteria</taxon>
        <taxon>Bacillati</taxon>
        <taxon>Bacillota</taxon>
        <taxon>Clostridia</taxon>
        <taxon>Eubacteriales</taxon>
        <taxon>Butyricicoccaceae</taxon>
        <taxon>Butyricicoccus</taxon>
    </lineage>
</organism>
<name>A0A252F5Y8_9FIRM</name>
<dbReference type="AlphaFoldDB" id="A0A252F5Y8"/>
<evidence type="ECO:0000313" key="1">
    <source>
        <dbReference type="EMBL" id="OUM21171.1"/>
    </source>
</evidence>
<dbReference type="Pfam" id="PF04860">
    <property type="entry name" value="Phage_portal"/>
    <property type="match status" value="1"/>
</dbReference>
<gene>
    <name evidence="1" type="ORF">CBW42_03815</name>
</gene>
<protein>
    <submittedName>
        <fullName evidence="1">Phage portal protein</fullName>
    </submittedName>
</protein>
<comment type="caution">
    <text evidence="1">The sequence shown here is derived from an EMBL/GenBank/DDBJ whole genome shotgun (WGS) entry which is preliminary data.</text>
</comment>
<keyword evidence="2" id="KW-1185">Reference proteome</keyword>
<accession>A0A252F5Y8</accession>
<dbReference type="EMBL" id="NHOC01000003">
    <property type="protein sequence ID" value="OUM21171.1"/>
    <property type="molecule type" value="Genomic_DNA"/>
</dbReference>
<reference evidence="1 2" key="1">
    <citation type="submission" date="2017-05" db="EMBL/GenBank/DDBJ databases">
        <title>Butyricicoccus porcorum sp. nov. a butyrate-producing bacterium from the swine intestinal tract.</title>
        <authorList>
            <person name="Trachsel J."/>
            <person name="Humphrey S."/>
            <person name="Allen H.K."/>
        </authorList>
    </citation>
    <scope>NUCLEOTIDE SEQUENCE [LARGE SCALE GENOMIC DNA]</scope>
    <source>
        <strain evidence="1">BB10</strain>
    </source>
</reference>
<dbReference type="OrthoDB" id="9765386at2"/>
<dbReference type="Proteomes" id="UP000194903">
    <property type="component" value="Unassembled WGS sequence"/>
</dbReference>